<protein>
    <submittedName>
        <fullName evidence="1">Short-chain dehydrogenase</fullName>
    </submittedName>
</protein>
<gene>
    <name evidence="1" type="ORF">GCM10011609_74080</name>
</gene>
<comment type="caution">
    <text evidence="1">The sequence shown here is derived from an EMBL/GenBank/DDBJ whole genome shotgun (WGS) entry which is preliminary data.</text>
</comment>
<dbReference type="SUPFAM" id="SSF51735">
    <property type="entry name" value="NAD(P)-binding Rossmann-fold domains"/>
    <property type="match status" value="1"/>
</dbReference>
<dbReference type="InterPro" id="IPR036291">
    <property type="entry name" value="NAD(P)-bd_dom_sf"/>
</dbReference>
<accession>A0ABQ2ISX3</accession>
<name>A0ABQ2ISX3_9PSEU</name>
<sequence>MGRMAVVLIAGADDAVARDTARLLADAGHTVSADPEPAELDVLVVGTGSETFESEVSGLARVLQAFLPALERSAAPVVVVVAGDAEAGAAANLVAVQYARTFPRLRINAAAPDAEVIARTALIGPDGPSGGYFYE</sequence>
<dbReference type="Proteomes" id="UP000597656">
    <property type="component" value="Unassembled WGS sequence"/>
</dbReference>
<reference evidence="2" key="1">
    <citation type="journal article" date="2019" name="Int. J. Syst. Evol. Microbiol.">
        <title>The Global Catalogue of Microorganisms (GCM) 10K type strain sequencing project: providing services to taxonomists for standard genome sequencing and annotation.</title>
        <authorList>
            <consortium name="The Broad Institute Genomics Platform"/>
            <consortium name="The Broad Institute Genome Sequencing Center for Infectious Disease"/>
            <person name="Wu L."/>
            <person name="Ma J."/>
        </authorList>
    </citation>
    <scope>NUCLEOTIDE SEQUENCE [LARGE SCALE GENOMIC DNA]</scope>
    <source>
        <strain evidence="2">CGMCC 4.7319</strain>
    </source>
</reference>
<organism evidence="1 2">
    <name type="scientific">Lentzea pudingi</name>
    <dbReference type="NCBI Taxonomy" id="1789439"/>
    <lineage>
        <taxon>Bacteria</taxon>
        <taxon>Bacillati</taxon>
        <taxon>Actinomycetota</taxon>
        <taxon>Actinomycetes</taxon>
        <taxon>Pseudonocardiales</taxon>
        <taxon>Pseudonocardiaceae</taxon>
        <taxon>Lentzea</taxon>
    </lineage>
</organism>
<evidence type="ECO:0000313" key="2">
    <source>
        <dbReference type="Proteomes" id="UP000597656"/>
    </source>
</evidence>
<dbReference type="EMBL" id="BMNC01000017">
    <property type="protein sequence ID" value="GGN21938.1"/>
    <property type="molecule type" value="Genomic_DNA"/>
</dbReference>
<proteinExistence type="predicted"/>
<keyword evidence="2" id="KW-1185">Reference proteome</keyword>
<evidence type="ECO:0000313" key="1">
    <source>
        <dbReference type="EMBL" id="GGN21938.1"/>
    </source>
</evidence>
<dbReference type="Gene3D" id="3.40.50.720">
    <property type="entry name" value="NAD(P)-binding Rossmann-like Domain"/>
    <property type="match status" value="1"/>
</dbReference>